<feature type="region of interest" description="Disordered" evidence="8">
    <location>
        <begin position="103"/>
        <end position="137"/>
    </location>
</feature>
<dbReference type="InterPro" id="IPR024729">
    <property type="entry name" value="USP7_ICP0-binding_dom"/>
</dbReference>
<comment type="similarity">
    <text evidence="2">Belongs to the peptidase C19 family.</text>
</comment>
<comment type="catalytic activity">
    <reaction evidence="1">
        <text>Thiol-dependent hydrolysis of ester, thioester, amide, peptide and isopeptide bonds formed by the C-terminal Gly of ubiquitin (a 76-residue protein attached to proteins as an intracellular targeting signal).</text>
        <dbReference type="EC" id="3.4.19.12"/>
    </reaction>
</comment>
<dbReference type="PROSITE" id="PS00972">
    <property type="entry name" value="USP_1"/>
    <property type="match status" value="1"/>
</dbReference>
<feature type="compositionally biased region" description="Low complexity" evidence="8">
    <location>
        <begin position="1"/>
        <end position="26"/>
    </location>
</feature>
<accession>A0A9W4XHG5</accession>
<dbReference type="InterPro" id="IPR002083">
    <property type="entry name" value="MATH/TRAF_dom"/>
</dbReference>
<feature type="domain" description="MATH" evidence="9">
    <location>
        <begin position="183"/>
        <end position="331"/>
    </location>
</feature>
<comment type="caution">
    <text evidence="11">The sequence shown here is derived from an EMBL/GenBank/DDBJ whole genome shotgun (WGS) entry which is preliminary data.</text>
</comment>
<evidence type="ECO:0000256" key="3">
    <source>
        <dbReference type="ARBA" id="ARBA00012759"/>
    </source>
</evidence>
<dbReference type="PANTHER" id="PTHR24006">
    <property type="entry name" value="UBIQUITIN CARBOXYL-TERMINAL HYDROLASE"/>
    <property type="match status" value="1"/>
</dbReference>
<keyword evidence="5" id="KW-0833">Ubl conjugation pathway</keyword>
<dbReference type="InterPro" id="IPR029346">
    <property type="entry name" value="USP_C"/>
</dbReference>
<dbReference type="InterPro" id="IPR008974">
    <property type="entry name" value="TRAF-like"/>
</dbReference>
<dbReference type="PANTHER" id="PTHR24006:SF644">
    <property type="entry name" value="UBIQUITIN CARBOXYL-TERMINAL HYDROLASE 7"/>
    <property type="match status" value="1"/>
</dbReference>
<dbReference type="EMBL" id="CANTUO010000003">
    <property type="protein sequence ID" value="CAI5758987.1"/>
    <property type="molecule type" value="Genomic_DNA"/>
</dbReference>
<dbReference type="InterPro" id="IPR028889">
    <property type="entry name" value="USP"/>
</dbReference>
<evidence type="ECO:0000313" key="11">
    <source>
        <dbReference type="EMBL" id="CAI5758987.1"/>
    </source>
</evidence>
<sequence length="1402" mass="163282">MINNNSTTTKNTNNNIDNNDTQSSTTMNFDSDIILEEEEELDESVNKKQHQKSIDPTQDLNTSIAATNGTMTTDAIDLDSDSEMNKKQQNILETPTEIIDMTAEEEDEEEEEEEEEEIDEEEEEIDEEEEEESSDDELEDVIAVNDHKQHQPHSSKRYPLATEFEALANKLMKPIPDYPIKEQTHYVWEIEDWAKALKEEKLRSPTFKCGGFEWNILLFPRGNNQNGMLSIYMEPHPPDELKVDDDWYVCAQFGLDLWNPLYPDAHYPTNSFRRFSKAETDWGFSSLLDVKQLQSSVLNNRNNQIRFSNTNQQSSPHAILENNKLNITAFVKVIDDSQTGVLWHQLVDYDSKKNSGYVGLNNQGATCYLNSLLQSYFTTKLFRQLVYQIPTEELNKKSSTSVPLSLQRIFYLLTNSNDPVGTLELTKAFGWDSSDAFTQHDVQELNRILMDKLETAMKGTKIENKLNDIFVGKMKSYIKCVNVPYESSRVEDFWDIQLNVKGFKNLEESFNNYIEIEMLDGENKYQAGEDYGYQDAKKGVVFESFPPVLHLQLKRFEYDFMVDDLVKIDDFYEFPDKIDLKPYLNDDLPDEVKNQNWNYKLHGVLVHQGTISNGHYYAMIKPAAQNDTWLRFDDDKVWKVTPQEVFKDNFGAINLTQDQLNQMTRNEQQDHFMRRVTSAYMLVYYRETELKRILPDNDEVLNSYIPKHIPLQIQQEIEERERIEKARQEALYYTYAKIITISNFNNHSEFDYALDSTSDKLYVEDLKGSNVDPTMIKIKKDANFMELKSKVAEELGYQDNLNGFRLVPVVHRSNSSNRLDYPLSEEKLSKLTIQNVYSKLFNRRYDELVFFVEELNKDMKNLNDTVKSKDQGNEIILPQDFKFEKVIDKVNSVGADPVIVSSEQEETPFFESINEYSQVMTIFIKYFDPISQQIRGLSHITISRNATVGSLKDTLIDFLQFPTDTRFDFFEEVSIRIIELIDQSKTFDKAEINQGDIIVVQVKDPSLYQDKKFRSIKDYYRFLVTRIHIRVKSCKLELDEEDSDVVEREKEDGEGEILETSEFKEIEAAKSISKSFDLWISSLYSYQTFAKAIAEKLKCDWEYLRLFILTGQGHRYPLKTTSNLSQLFPKQVSVSQVIDFEYEILNIKFKDYENLKSIKIHWLNHTLLQYQIYELLVPRLGTVGDIIKKLLNKLADSSTAPKKQQLKHLLLWAGYNHTFNEILRFDAPISGFLDDTEIYCGIFPAEVHTLSEHDIMKRYEIDEPKSNDGEDPSLVDLPDFIKLEYKMAKENSKNLNLIPGFHFYKNSNYHHGVPFLFLVFQNELIKETKERLRLKLGLGKQAFEKVRLAIADSNDKGVYLDDSNDSLNLYTEIGARRMNLALDHPDRSPKRQNQIDKGISIR</sequence>
<evidence type="ECO:0000256" key="7">
    <source>
        <dbReference type="ARBA" id="ARBA00022807"/>
    </source>
</evidence>
<evidence type="ECO:0000256" key="8">
    <source>
        <dbReference type="SAM" id="MobiDB-lite"/>
    </source>
</evidence>
<dbReference type="InterPro" id="IPR018200">
    <property type="entry name" value="USP_CS"/>
</dbReference>
<dbReference type="GO" id="GO:0005634">
    <property type="term" value="C:nucleus"/>
    <property type="evidence" value="ECO:0007669"/>
    <property type="project" value="TreeGrafter"/>
</dbReference>
<dbReference type="GO" id="GO:0004843">
    <property type="term" value="F:cysteine-type deubiquitinase activity"/>
    <property type="evidence" value="ECO:0007669"/>
    <property type="project" value="UniProtKB-EC"/>
</dbReference>
<dbReference type="SUPFAM" id="SSF54236">
    <property type="entry name" value="Ubiquitin-like"/>
    <property type="match status" value="1"/>
</dbReference>
<dbReference type="PROSITE" id="PS50235">
    <property type="entry name" value="USP_3"/>
    <property type="match status" value="1"/>
</dbReference>
<dbReference type="InterPro" id="IPR038765">
    <property type="entry name" value="Papain-like_cys_pep_sf"/>
</dbReference>
<dbReference type="Pfam" id="PF22486">
    <property type="entry name" value="MATH_2"/>
    <property type="match status" value="1"/>
</dbReference>
<dbReference type="InterPro" id="IPR029071">
    <property type="entry name" value="Ubiquitin-like_domsf"/>
</dbReference>
<evidence type="ECO:0000256" key="1">
    <source>
        <dbReference type="ARBA" id="ARBA00000707"/>
    </source>
</evidence>
<keyword evidence="6" id="KW-0378">Hydrolase</keyword>
<dbReference type="GO" id="GO:0006508">
    <property type="term" value="P:proteolysis"/>
    <property type="evidence" value="ECO:0007669"/>
    <property type="project" value="UniProtKB-KW"/>
</dbReference>
<protein>
    <recommendedName>
        <fullName evidence="3">ubiquitinyl hydrolase 1</fullName>
        <ecNumber evidence="3">3.4.19.12</ecNumber>
    </recommendedName>
</protein>
<dbReference type="Gene3D" id="3.10.20.90">
    <property type="entry name" value="Phosphatidylinositol 3-kinase Catalytic Subunit, Chain A, domain 1"/>
    <property type="match status" value="2"/>
</dbReference>
<dbReference type="GO" id="GO:0016579">
    <property type="term" value="P:protein deubiquitination"/>
    <property type="evidence" value="ECO:0007669"/>
    <property type="project" value="InterPro"/>
</dbReference>
<dbReference type="Gene3D" id="3.90.70.10">
    <property type="entry name" value="Cysteine proteinases"/>
    <property type="match status" value="1"/>
</dbReference>
<gene>
    <name evidence="11" type="ORF">CANVERA_P3496</name>
</gene>
<dbReference type="EC" id="3.4.19.12" evidence="3"/>
<feature type="domain" description="USP" evidence="10">
    <location>
        <begin position="358"/>
        <end position="687"/>
    </location>
</feature>
<dbReference type="PROSITE" id="PS00973">
    <property type="entry name" value="USP_2"/>
    <property type="match status" value="1"/>
</dbReference>
<evidence type="ECO:0000256" key="4">
    <source>
        <dbReference type="ARBA" id="ARBA00022670"/>
    </source>
</evidence>
<dbReference type="OrthoDB" id="289038at2759"/>
<dbReference type="Pfam" id="PF12436">
    <property type="entry name" value="USP7_ICP0_bdg"/>
    <property type="match status" value="1"/>
</dbReference>
<evidence type="ECO:0000259" key="10">
    <source>
        <dbReference type="PROSITE" id="PS50235"/>
    </source>
</evidence>
<keyword evidence="4" id="KW-0645">Protease</keyword>
<dbReference type="SUPFAM" id="SSF49599">
    <property type="entry name" value="TRAF domain-like"/>
    <property type="match status" value="1"/>
</dbReference>
<dbReference type="InterPro" id="IPR050164">
    <property type="entry name" value="Peptidase_C19"/>
</dbReference>
<evidence type="ECO:0000256" key="2">
    <source>
        <dbReference type="ARBA" id="ARBA00009085"/>
    </source>
</evidence>
<feature type="region of interest" description="Disordered" evidence="8">
    <location>
        <begin position="1"/>
        <end position="59"/>
    </location>
</feature>
<organism evidence="11 12">
    <name type="scientific">Candida verbasci</name>
    <dbReference type="NCBI Taxonomy" id="1227364"/>
    <lineage>
        <taxon>Eukaryota</taxon>
        <taxon>Fungi</taxon>
        <taxon>Dikarya</taxon>
        <taxon>Ascomycota</taxon>
        <taxon>Saccharomycotina</taxon>
        <taxon>Pichiomycetes</taxon>
        <taxon>Debaryomycetaceae</taxon>
        <taxon>Candida/Lodderomyces clade</taxon>
        <taxon>Candida</taxon>
    </lineage>
</organism>
<feature type="compositionally biased region" description="Acidic residues" evidence="8">
    <location>
        <begin position="33"/>
        <end position="43"/>
    </location>
</feature>
<dbReference type="Gene3D" id="2.60.210.10">
    <property type="entry name" value="Apoptosis, Tumor Necrosis Factor Receptor Associated Protein 2, Chain A"/>
    <property type="match status" value="1"/>
</dbReference>
<reference evidence="11" key="1">
    <citation type="submission" date="2022-12" db="EMBL/GenBank/DDBJ databases">
        <authorList>
            <person name="Brejova B."/>
        </authorList>
    </citation>
    <scope>NUCLEOTIDE SEQUENCE</scope>
</reference>
<dbReference type="InterPro" id="IPR001394">
    <property type="entry name" value="Peptidase_C19_UCH"/>
</dbReference>
<evidence type="ECO:0000256" key="5">
    <source>
        <dbReference type="ARBA" id="ARBA00022786"/>
    </source>
</evidence>
<dbReference type="PROSITE" id="PS50144">
    <property type="entry name" value="MATH"/>
    <property type="match status" value="1"/>
</dbReference>
<evidence type="ECO:0000313" key="12">
    <source>
        <dbReference type="Proteomes" id="UP001152885"/>
    </source>
</evidence>
<keyword evidence="12" id="KW-1185">Reference proteome</keyword>
<dbReference type="FunFam" id="3.90.70.10:FF:000128">
    <property type="entry name" value="Ubiquitin carboxyl-terminal hydrolase 15"/>
    <property type="match status" value="1"/>
</dbReference>
<dbReference type="Proteomes" id="UP001152885">
    <property type="component" value="Unassembled WGS sequence"/>
</dbReference>
<feature type="region of interest" description="Disordered" evidence="8">
    <location>
        <begin position="1383"/>
        <end position="1402"/>
    </location>
</feature>
<dbReference type="SUPFAM" id="SSF54001">
    <property type="entry name" value="Cysteine proteinases"/>
    <property type="match status" value="1"/>
</dbReference>
<dbReference type="GO" id="GO:0031647">
    <property type="term" value="P:regulation of protein stability"/>
    <property type="evidence" value="ECO:0007669"/>
    <property type="project" value="TreeGrafter"/>
</dbReference>
<dbReference type="GO" id="GO:0005829">
    <property type="term" value="C:cytosol"/>
    <property type="evidence" value="ECO:0007669"/>
    <property type="project" value="TreeGrafter"/>
</dbReference>
<dbReference type="CDD" id="cd02659">
    <property type="entry name" value="peptidase_C19C"/>
    <property type="match status" value="1"/>
</dbReference>
<evidence type="ECO:0000256" key="6">
    <source>
        <dbReference type="ARBA" id="ARBA00022801"/>
    </source>
</evidence>
<name>A0A9W4XHG5_9ASCO</name>
<proteinExistence type="inferred from homology"/>
<dbReference type="Pfam" id="PF00443">
    <property type="entry name" value="UCH"/>
    <property type="match status" value="1"/>
</dbReference>
<keyword evidence="7" id="KW-0788">Thiol protease</keyword>
<evidence type="ECO:0000259" key="9">
    <source>
        <dbReference type="PROSITE" id="PS50144"/>
    </source>
</evidence>
<dbReference type="Pfam" id="PF14533">
    <property type="entry name" value="USP7_C2"/>
    <property type="match status" value="1"/>
</dbReference>